<name>A0A1Y4V7B5_9BACE</name>
<dbReference type="Pfam" id="PF16355">
    <property type="entry name" value="DUF4982"/>
    <property type="match status" value="1"/>
</dbReference>
<dbReference type="Pfam" id="PF02836">
    <property type="entry name" value="Glyco_hydro_2_C"/>
    <property type="match status" value="1"/>
</dbReference>
<dbReference type="PANTHER" id="PTHR42732:SF1">
    <property type="entry name" value="BETA-MANNOSIDASE"/>
    <property type="match status" value="1"/>
</dbReference>
<dbReference type="GO" id="GO:0005975">
    <property type="term" value="P:carbohydrate metabolic process"/>
    <property type="evidence" value="ECO:0007669"/>
    <property type="project" value="InterPro"/>
</dbReference>
<feature type="domain" description="Glycoside hydrolase family 2" evidence="8">
    <location>
        <begin position="685"/>
        <end position="774"/>
    </location>
</feature>
<dbReference type="SUPFAM" id="SSF51445">
    <property type="entry name" value="(Trans)glycosidases"/>
    <property type="match status" value="1"/>
</dbReference>
<evidence type="ECO:0000256" key="3">
    <source>
        <dbReference type="ARBA" id="ARBA00023295"/>
    </source>
</evidence>
<dbReference type="InterPro" id="IPR036156">
    <property type="entry name" value="Beta-gal/glucu_dom_sf"/>
</dbReference>
<dbReference type="PRINTS" id="PR00132">
    <property type="entry name" value="GLHYDRLASE2"/>
</dbReference>
<dbReference type="Pfam" id="PF00703">
    <property type="entry name" value="Glyco_hydro_2"/>
    <property type="match status" value="1"/>
</dbReference>
<comment type="caution">
    <text evidence="9">The sequence shown here is derived from an EMBL/GenBank/DDBJ whole genome shotgun (WGS) entry which is preliminary data.</text>
</comment>
<evidence type="ECO:0000259" key="5">
    <source>
        <dbReference type="Pfam" id="PF02836"/>
    </source>
</evidence>
<dbReference type="PANTHER" id="PTHR42732">
    <property type="entry name" value="BETA-GALACTOSIDASE"/>
    <property type="match status" value="1"/>
</dbReference>
<dbReference type="SUPFAM" id="SSF49303">
    <property type="entry name" value="beta-Galactosidase/glucuronidase domain"/>
    <property type="match status" value="1"/>
</dbReference>
<dbReference type="AlphaFoldDB" id="A0A1Y4V7B5"/>
<evidence type="ECO:0000259" key="6">
    <source>
        <dbReference type="Pfam" id="PF02837"/>
    </source>
</evidence>
<dbReference type="Gene3D" id="2.60.40.10">
    <property type="entry name" value="Immunoglobulins"/>
    <property type="match status" value="3"/>
</dbReference>
<feature type="domain" description="Glycoside hydrolase family 2 immunoglobulin-like beta-sandwich" evidence="4">
    <location>
        <begin position="206"/>
        <end position="308"/>
    </location>
</feature>
<dbReference type="InterPro" id="IPR006104">
    <property type="entry name" value="Glyco_hydro_2_N"/>
</dbReference>
<keyword evidence="2 9" id="KW-0378">Hydrolase</keyword>
<accession>A0A1Y4V7B5</accession>
<dbReference type="PROSITE" id="PS51257">
    <property type="entry name" value="PROKAR_LIPOPROTEIN"/>
    <property type="match status" value="1"/>
</dbReference>
<organism evidence="9 10">
    <name type="scientific">Bacteroides xylanisolvens</name>
    <dbReference type="NCBI Taxonomy" id="371601"/>
    <lineage>
        <taxon>Bacteria</taxon>
        <taxon>Pseudomonadati</taxon>
        <taxon>Bacteroidota</taxon>
        <taxon>Bacteroidia</taxon>
        <taxon>Bacteroidales</taxon>
        <taxon>Bacteroidaceae</taxon>
        <taxon>Bacteroides</taxon>
    </lineage>
</organism>
<dbReference type="InterPro" id="IPR008979">
    <property type="entry name" value="Galactose-bd-like_sf"/>
</dbReference>
<dbReference type="RefSeq" id="WP_087322985.1">
    <property type="nucleotide sequence ID" value="NZ_JAQEAW010000012.1"/>
</dbReference>
<dbReference type="Pfam" id="PF18565">
    <property type="entry name" value="Glyco_hydro2_C5"/>
    <property type="match status" value="1"/>
</dbReference>
<dbReference type="InterPro" id="IPR013783">
    <property type="entry name" value="Ig-like_fold"/>
</dbReference>
<dbReference type="Pfam" id="PF02837">
    <property type="entry name" value="Glyco_hydro_2_N"/>
    <property type="match status" value="1"/>
</dbReference>
<evidence type="ECO:0000256" key="2">
    <source>
        <dbReference type="ARBA" id="ARBA00022801"/>
    </source>
</evidence>
<evidence type="ECO:0000313" key="10">
    <source>
        <dbReference type="Proteomes" id="UP000284495"/>
    </source>
</evidence>
<gene>
    <name evidence="9" type="ORF">DW027_17835</name>
</gene>
<feature type="domain" description="Glycosyl hydrolases family 2 sugar binding" evidence="6">
    <location>
        <begin position="80"/>
        <end position="185"/>
    </location>
</feature>
<dbReference type="InterPro" id="IPR051913">
    <property type="entry name" value="GH2_Domain-Containing"/>
</dbReference>
<dbReference type="GO" id="GO:0004553">
    <property type="term" value="F:hydrolase activity, hydrolyzing O-glycosyl compounds"/>
    <property type="evidence" value="ECO:0007669"/>
    <property type="project" value="InterPro"/>
</dbReference>
<feature type="domain" description="DUF4982" evidence="7">
    <location>
        <begin position="609"/>
        <end position="672"/>
    </location>
</feature>
<evidence type="ECO:0000259" key="7">
    <source>
        <dbReference type="Pfam" id="PF16355"/>
    </source>
</evidence>
<dbReference type="InterPro" id="IPR006103">
    <property type="entry name" value="Glyco_hydro_2_cat"/>
</dbReference>
<dbReference type="InterPro" id="IPR040605">
    <property type="entry name" value="Glyco_hydro2_dom5"/>
</dbReference>
<comment type="similarity">
    <text evidence="1">Belongs to the glycosyl hydrolase 2 family.</text>
</comment>
<dbReference type="EMBL" id="QROO01000025">
    <property type="protein sequence ID" value="RHL35004.1"/>
    <property type="molecule type" value="Genomic_DNA"/>
</dbReference>
<reference evidence="9 10" key="1">
    <citation type="submission" date="2018-08" db="EMBL/GenBank/DDBJ databases">
        <title>A genome reference for cultivated species of the human gut microbiota.</title>
        <authorList>
            <person name="Zou Y."/>
            <person name="Xue W."/>
            <person name="Luo G."/>
        </authorList>
    </citation>
    <scope>NUCLEOTIDE SEQUENCE [LARGE SCALE GENOMIC DNA]</scope>
    <source>
        <strain evidence="9 10">AF38-2</strain>
    </source>
</reference>
<protein>
    <submittedName>
        <fullName evidence="9">Glycoside hydrolase family 2 protein</fullName>
    </submittedName>
</protein>
<evidence type="ECO:0000259" key="4">
    <source>
        <dbReference type="Pfam" id="PF00703"/>
    </source>
</evidence>
<dbReference type="InterPro" id="IPR032311">
    <property type="entry name" value="DUF4982"/>
</dbReference>
<evidence type="ECO:0000256" key="1">
    <source>
        <dbReference type="ARBA" id="ARBA00007401"/>
    </source>
</evidence>
<dbReference type="SUPFAM" id="SSF49785">
    <property type="entry name" value="Galactose-binding domain-like"/>
    <property type="match status" value="1"/>
</dbReference>
<dbReference type="InterPro" id="IPR006102">
    <property type="entry name" value="Ig-like_GH2"/>
</dbReference>
<dbReference type="Gene3D" id="3.20.20.80">
    <property type="entry name" value="Glycosidases"/>
    <property type="match status" value="1"/>
</dbReference>
<dbReference type="InterPro" id="IPR017853">
    <property type="entry name" value="GH"/>
</dbReference>
<sequence>MKLLHTFLAFLMTLAICACHGDSAQFSENILFNDDWDFFRMDSSVCMSEMQLINGTFPKQAIKVQLPHTSRIEPMVVNDQWQGTCYYLKRFTLNDTDKGLNLFLKFEGAMNIADVWLNGKHLSTHVGGFLPFCVNISDDVKYCTSNVLVVRLNNEDNKITGPKPLKQLDFNMYGGLYRDVWLIKKGKVYISDPVNAGIKGGGGIYVQTKNITGTSADVYVKTHLVNTIEQETELILEHTLFAPDGDIIIQKKQKGIIGACLDKEFSLKFSIGEPPLWTPENPNLCTLSTKVFVDNILIDEEDNKIGIREIRISENGLFLNGEKTFLRGVNRHQEYPYIGYALSNEAQYRDAYKIKNAGFDYVRACHYPQSPAFLDACDELGILVLDAILGWQYFGDSLFVEHSRQSARELIRRDRNHPCVLAWELSINETPMPKYFMESMNNICREEAPDTYTAGWIKGGYDIYIEARQHRKDIDRTVPLLVSEYGDWEYYAQNAGFNQDNWGELLQEERTSRQPRESGELRLLQQATNIQEAHNDNLSTHAFADGYWAMFDYNRGYADDLEYSGIMDIFRLPKFAYYFFRSQKDICMDNLFSAPMVYIASYWEPEISKNVRIYSNCDEVELFLDNKFIGRKYADNDAISQNLSHPPFTFNIACKQPGTLEAIGYCKGERVCSHSVSTAGQPARIRLRVDISGISPVPGDILLVYADILDENGNIVHNASPDVKFQIIQNGQLLSPEHVDALGGIATALIKVGRLESDILLKATSHNLESDQIEILITK</sequence>
<feature type="domain" description="Glycoside hydrolase family 2 catalytic" evidence="5">
    <location>
        <begin position="310"/>
        <end position="444"/>
    </location>
</feature>
<dbReference type="InterPro" id="IPR006101">
    <property type="entry name" value="Glyco_hydro_2"/>
</dbReference>
<keyword evidence="3" id="KW-0326">Glycosidase</keyword>
<dbReference type="Gene3D" id="2.60.120.260">
    <property type="entry name" value="Galactose-binding domain-like"/>
    <property type="match status" value="1"/>
</dbReference>
<proteinExistence type="inferred from homology"/>
<dbReference type="Proteomes" id="UP000284495">
    <property type="component" value="Unassembled WGS sequence"/>
</dbReference>
<evidence type="ECO:0000313" key="9">
    <source>
        <dbReference type="EMBL" id="RHL35004.1"/>
    </source>
</evidence>
<evidence type="ECO:0000259" key="8">
    <source>
        <dbReference type="Pfam" id="PF18565"/>
    </source>
</evidence>